<protein>
    <submittedName>
        <fullName evidence="1">Ribosomal subunit interface protein</fullName>
    </submittedName>
</protein>
<proteinExistence type="predicted"/>
<name>A0A1F4UQ67_UNCKA</name>
<organism evidence="1 2">
    <name type="scientific">candidate division WWE3 bacterium RIFCSPHIGHO2_01_FULL_35_17</name>
    <dbReference type="NCBI Taxonomy" id="1802614"/>
    <lineage>
        <taxon>Bacteria</taxon>
        <taxon>Katanobacteria</taxon>
    </lineage>
</organism>
<evidence type="ECO:0000313" key="1">
    <source>
        <dbReference type="EMBL" id="OGC47056.1"/>
    </source>
</evidence>
<comment type="caution">
    <text evidence="1">The sequence shown here is derived from an EMBL/GenBank/DDBJ whole genome shotgun (WGS) entry which is preliminary data.</text>
</comment>
<dbReference type="EMBL" id="MEUX01000022">
    <property type="protein sequence ID" value="OGC47056.1"/>
    <property type="molecule type" value="Genomic_DNA"/>
</dbReference>
<dbReference type="AlphaFoldDB" id="A0A1F4UQ67"/>
<reference evidence="1 2" key="1">
    <citation type="journal article" date="2016" name="Nat. Commun.">
        <title>Thousands of microbial genomes shed light on interconnected biogeochemical processes in an aquifer system.</title>
        <authorList>
            <person name="Anantharaman K."/>
            <person name="Brown C.T."/>
            <person name="Hug L.A."/>
            <person name="Sharon I."/>
            <person name="Castelle C.J."/>
            <person name="Probst A.J."/>
            <person name="Thomas B.C."/>
            <person name="Singh A."/>
            <person name="Wilkins M.J."/>
            <person name="Karaoz U."/>
            <person name="Brodie E.L."/>
            <person name="Williams K.H."/>
            <person name="Hubbard S.S."/>
            <person name="Banfield J.F."/>
        </authorList>
    </citation>
    <scope>NUCLEOTIDE SEQUENCE [LARGE SCALE GENOMIC DNA]</scope>
</reference>
<dbReference type="Proteomes" id="UP000176444">
    <property type="component" value="Unassembled WGS sequence"/>
</dbReference>
<dbReference type="InterPro" id="IPR003489">
    <property type="entry name" value="RHF/RaiA"/>
</dbReference>
<dbReference type="NCBIfam" id="TIGR00741">
    <property type="entry name" value="yfiA"/>
    <property type="match status" value="1"/>
</dbReference>
<gene>
    <name evidence="1" type="ORF">A2713_01700</name>
</gene>
<dbReference type="Gene3D" id="3.30.160.100">
    <property type="entry name" value="Ribosome hibernation promotion factor-like"/>
    <property type="match status" value="1"/>
</dbReference>
<dbReference type="Pfam" id="PF02482">
    <property type="entry name" value="Ribosomal_S30AE"/>
    <property type="match status" value="1"/>
</dbReference>
<dbReference type="InterPro" id="IPR036567">
    <property type="entry name" value="RHF-like"/>
</dbReference>
<dbReference type="SUPFAM" id="SSF69754">
    <property type="entry name" value="Ribosome binding protein Y (YfiA homologue)"/>
    <property type="match status" value="1"/>
</dbReference>
<evidence type="ECO:0000313" key="2">
    <source>
        <dbReference type="Proteomes" id="UP000176444"/>
    </source>
</evidence>
<sequence>MKIIIKSTKIKLSPSLYNYIEEKIGGLKKFLKNIDNNLIEAIIEVGKPSQHHQKGDVYYAEANLRLPGKILRAEAKEWDLRVAIDKIKDDLGRKINNYKIRQTDKDRRFARSVKKAKSVSPLARFRPPSNRLLKKLAEEKE</sequence>
<accession>A0A1F4UQ67</accession>